<comment type="caution">
    <text evidence="1">The sequence shown here is derived from an EMBL/GenBank/DDBJ whole genome shotgun (WGS) entry which is preliminary data.</text>
</comment>
<evidence type="ECO:0008006" key="2">
    <source>
        <dbReference type="Google" id="ProtNLM"/>
    </source>
</evidence>
<organism evidence="1">
    <name type="scientific">marine sediment metagenome</name>
    <dbReference type="NCBI Taxonomy" id="412755"/>
    <lineage>
        <taxon>unclassified sequences</taxon>
        <taxon>metagenomes</taxon>
        <taxon>ecological metagenomes</taxon>
    </lineage>
</organism>
<feature type="non-terminal residue" evidence="1">
    <location>
        <position position="1"/>
    </location>
</feature>
<dbReference type="EMBL" id="BARW01006718">
    <property type="protein sequence ID" value="GAI79814.1"/>
    <property type="molecule type" value="Genomic_DNA"/>
</dbReference>
<sequence>CDGTELCASDHPSTVSGVSTQTNEGTLGFGAANLETTRQLMLDFYDMSGEKITPNPDTIIIYKDNEETAWEIINSKGKINTPDNNENFHFGKYKLIVWNRMVANNWFVADYDAMKDMLIWWNREPIQFMQDKDSDTLIAKYLSYYRCGVGWDDWRFIYGNLV</sequence>
<gene>
    <name evidence="1" type="ORF">S12H4_14108</name>
</gene>
<evidence type="ECO:0000313" key="1">
    <source>
        <dbReference type="EMBL" id="GAI79814.1"/>
    </source>
</evidence>
<protein>
    <recommendedName>
        <fullName evidence="2">Bacteriophage Mu GpT domain-containing protein</fullName>
    </recommendedName>
</protein>
<dbReference type="AlphaFoldDB" id="X1TIE0"/>
<proteinExistence type="predicted"/>
<name>X1TIE0_9ZZZZ</name>
<accession>X1TIE0</accession>
<reference evidence="1" key="1">
    <citation type="journal article" date="2014" name="Front. Microbiol.">
        <title>High frequency of phylogenetically diverse reductive dehalogenase-homologous genes in deep subseafloor sedimentary metagenomes.</title>
        <authorList>
            <person name="Kawai M."/>
            <person name="Futagami T."/>
            <person name="Toyoda A."/>
            <person name="Takaki Y."/>
            <person name="Nishi S."/>
            <person name="Hori S."/>
            <person name="Arai W."/>
            <person name="Tsubouchi T."/>
            <person name="Morono Y."/>
            <person name="Uchiyama I."/>
            <person name="Ito T."/>
            <person name="Fujiyama A."/>
            <person name="Inagaki F."/>
            <person name="Takami H."/>
        </authorList>
    </citation>
    <scope>NUCLEOTIDE SEQUENCE</scope>
    <source>
        <strain evidence="1">Expedition CK06-06</strain>
    </source>
</reference>